<comment type="caution">
    <text evidence="3">The sequence shown here is derived from an EMBL/GenBank/DDBJ whole genome shotgun (WGS) entry which is preliminary data.</text>
</comment>
<feature type="domain" description="DUF58" evidence="2">
    <location>
        <begin position="184"/>
        <end position="225"/>
    </location>
</feature>
<accession>A0A399SPY7</accession>
<keyword evidence="4" id="KW-1185">Reference proteome</keyword>
<keyword evidence="1" id="KW-0812">Transmembrane</keyword>
<evidence type="ECO:0000313" key="3">
    <source>
        <dbReference type="EMBL" id="RIJ44363.1"/>
    </source>
</evidence>
<feature type="non-terminal residue" evidence="3">
    <location>
        <position position="270"/>
    </location>
</feature>
<dbReference type="PANTHER" id="PTHR34351">
    <property type="entry name" value="SLR1927 PROTEIN-RELATED"/>
    <property type="match status" value="1"/>
</dbReference>
<protein>
    <submittedName>
        <fullName evidence="3">DUF58 domain-containing protein</fullName>
    </submittedName>
</protein>
<proteinExistence type="predicted"/>
<dbReference type="PANTHER" id="PTHR34351:SF1">
    <property type="entry name" value="SLR1927 PROTEIN"/>
    <property type="match status" value="1"/>
</dbReference>
<organism evidence="3 4">
    <name type="scientific">Clavibacter lycopersici</name>
    <dbReference type="NCBI Taxonomy" id="2301718"/>
    <lineage>
        <taxon>Bacteria</taxon>
        <taxon>Bacillati</taxon>
        <taxon>Actinomycetota</taxon>
        <taxon>Actinomycetes</taxon>
        <taxon>Micrococcales</taxon>
        <taxon>Microbacteriaceae</taxon>
        <taxon>Clavibacter</taxon>
    </lineage>
</organism>
<dbReference type="RefSeq" id="WP_119455849.1">
    <property type="nucleotide sequence ID" value="NZ_QWGT01000466.1"/>
</dbReference>
<evidence type="ECO:0000259" key="2">
    <source>
        <dbReference type="Pfam" id="PF01882"/>
    </source>
</evidence>
<evidence type="ECO:0000313" key="4">
    <source>
        <dbReference type="Proteomes" id="UP000266484"/>
    </source>
</evidence>
<dbReference type="EMBL" id="QWGT01000466">
    <property type="protein sequence ID" value="RIJ44363.1"/>
    <property type="molecule type" value="Genomic_DNA"/>
</dbReference>
<evidence type="ECO:0000256" key="1">
    <source>
        <dbReference type="SAM" id="Phobius"/>
    </source>
</evidence>
<dbReference type="Pfam" id="PF01882">
    <property type="entry name" value="DUF58"/>
    <property type="match status" value="1"/>
</dbReference>
<reference evidence="3 4" key="1">
    <citation type="submission" date="2018-08" db="EMBL/GenBank/DDBJ databases">
        <title>Genome Sequence of Clavibacter michiganensis Subspecies type strains, and the Atypical Peach-Colored Strains Isolated from Tomato.</title>
        <authorList>
            <person name="Osdaghi E."/>
            <person name="Portier P."/>
            <person name="Briand M."/>
            <person name="Jacques M.-A."/>
        </authorList>
    </citation>
    <scope>NUCLEOTIDE SEQUENCE [LARGE SCALE GENOMIC DNA]</scope>
    <source>
        <strain evidence="3 4">CFBP 8615</strain>
    </source>
</reference>
<feature type="transmembrane region" description="Helical" evidence="1">
    <location>
        <begin position="24"/>
        <end position="46"/>
    </location>
</feature>
<dbReference type="InterPro" id="IPR002881">
    <property type="entry name" value="DUF58"/>
</dbReference>
<keyword evidence="1" id="KW-0472">Membrane</keyword>
<feature type="non-terminal residue" evidence="3">
    <location>
        <position position="1"/>
    </location>
</feature>
<dbReference type="Proteomes" id="UP000266484">
    <property type="component" value="Unassembled WGS sequence"/>
</dbReference>
<dbReference type="AlphaFoldDB" id="A0A399SPY7"/>
<sequence>RVVALAAVVAGVAGYALGWRELVAVAWTAAALWVIALLHLVGSSGVEVSLRLPRERVVAGERAPATVAVRNPLRRRAVGLTVEVPVGSGLAEVHVPSLAHGHSHEDVFVVPTSRRGVIALGPARIVRGDPIGLVRRESAEAAATRLLVHPRTLAMPSTSTGFVRDLEGRATRDLTDSDVSFQSLREYVPGDPVRHIHWRSTAKTGVPMVRRFEETRRSHIMVALSLDAGDYGDGVGVAAAVAEAAGGAAPGAAAVPAGGTTIAGGHAAGG</sequence>
<name>A0A399SPY7_9MICO</name>
<keyword evidence="1" id="KW-1133">Transmembrane helix</keyword>
<gene>
    <name evidence="3" type="ORF">DZG00_15965</name>
</gene>